<feature type="compositionally biased region" description="Polar residues" evidence="2">
    <location>
        <begin position="104"/>
        <end position="115"/>
    </location>
</feature>
<dbReference type="Proteomes" id="UP000289738">
    <property type="component" value="Chromosome B03"/>
</dbReference>
<evidence type="ECO:0000313" key="3">
    <source>
        <dbReference type="EMBL" id="RYR21262.1"/>
    </source>
</evidence>
<protein>
    <submittedName>
        <fullName evidence="3">Uncharacterized protein</fullName>
    </submittedName>
</protein>
<feature type="coiled-coil region" evidence="1">
    <location>
        <begin position="1164"/>
        <end position="1218"/>
    </location>
</feature>
<dbReference type="AlphaFoldDB" id="A0A445A4H9"/>
<comment type="caution">
    <text evidence="3">The sequence shown here is derived from an EMBL/GenBank/DDBJ whole genome shotgun (WGS) entry which is preliminary data.</text>
</comment>
<sequence length="1219" mass="134070">MESILARALEYTLKYWLKSFSREQFKLQGRTVQLSNLDINGDALHASVGLPPALNVTTAKVGKLEIMLPSVSSVQIEPIFVQIDRLDLVLKENSDYERPPENHASITPSSASSKGSGYGFADKISDGMTIQIQTVNLLLETHGGARPQGGAAWAPPMASVTIRNLLLYTTNESWEVVNLKAAREFSSNTKYIYVFKKLEWESLSIDLLPHPDMFTDDTLGRSQERANMRDDDGAKRVFFGGERFLEGISGEAYITIQRTVSNSPLGLEVQLHITEALCPALSEPGLRALLRFMTGLSVCLNRGDVNLKAQKRSTEAAGRSLVSVVVDHIFICIKDSEFQLELLMQSLFLSRASLSEGENDSSLTRITIAGLFLSDKFSHPPCTLVQPSMHSVKRESFHVPEFARSFCPPIYPLGEQQWQLIEGTPLICLHSLQIVPSPLPPVFASQTVIDCQPLMIHLQEEACLRISSFLADRIVVNSGDILPDSSINSLFFTLSGLDIMVPLDKAQLDISKSNTDNVVQTSFAGARLHIEDFSYIDSPSMKLRMLKLDKDPACFCLWEGQPIDASQRKWSARAAQITLSLEACTGPPARQNSLGWTTGLWRCVVLKGAWIEVAMTTADGSPLLKVPPPGGIVRVGVACEQFLSNSSVEQLFFILDLYVYFGRVSEKIAVAGKRKQLEGVKNKSSSEKLMDITPSDSAVSLAVKDLQLRFLESSPLNVEGMPLVQFVGNDLLISATHRTFGGVIVISSTSRWESVQIDCVDAEKHIAGENGSFLSSGENIPSSSGDCQLRTVFWIHNKRNHLLNRNAPSIPFLDVNMVHVIPLGEQDRESHCLNGSASVSGIRLGGGMNYAEVLLHQFGILGPDGGPGKGLCKGLEKLQAGPLATIFKTTPPDVDNSEDVNYMPGSLSKGKETSFPKLKKPDNVDITIELRDWLFALEGAQEMAERWWISSPENVSREERCWHTTFQSLQVITRSSPKNVLGEKAPARRKQQYPVERVTVGIQGLQIMKPQRPKEIHLSKSIANGAKEVNGTATGICLQLDLVSSEDNVEVEMANWEVENLKFTVKQPIEVVLTSDEAQHLTFLCKSEVDSMGRIAAGILRVLKLEGSVGHSVMDQLGNLGSEGIDKIFSPKHSRDDSVHNRGFCPSPKLVSKSLHKSTMEPTLTLLEEAVADSQEKINALISDFGISESSGQQLTIAKELSQKIESMEGLLKQLRNKT</sequence>
<dbReference type="InterPro" id="IPR026728">
    <property type="entry name" value="BLTP3A/B"/>
</dbReference>
<evidence type="ECO:0000256" key="1">
    <source>
        <dbReference type="SAM" id="Coils"/>
    </source>
</evidence>
<evidence type="ECO:0000313" key="4">
    <source>
        <dbReference type="Proteomes" id="UP000289738"/>
    </source>
</evidence>
<dbReference type="PANTHER" id="PTHR22774">
    <property type="entry name" value="CHOREIN N-TERMINAL DOMAIN-CONTAINING PROTEIN"/>
    <property type="match status" value="1"/>
</dbReference>
<reference evidence="3 4" key="1">
    <citation type="submission" date="2019-01" db="EMBL/GenBank/DDBJ databases">
        <title>Sequencing of cultivated peanut Arachis hypogaea provides insights into genome evolution and oil improvement.</title>
        <authorList>
            <person name="Chen X."/>
        </authorList>
    </citation>
    <scope>NUCLEOTIDE SEQUENCE [LARGE SCALE GENOMIC DNA]</scope>
    <source>
        <strain evidence="4">cv. Fuhuasheng</strain>
        <tissue evidence="3">Leaves</tissue>
    </source>
</reference>
<feature type="region of interest" description="Disordered" evidence="2">
    <location>
        <begin position="96"/>
        <end position="115"/>
    </location>
</feature>
<organism evidence="3 4">
    <name type="scientific">Arachis hypogaea</name>
    <name type="common">Peanut</name>
    <dbReference type="NCBI Taxonomy" id="3818"/>
    <lineage>
        <taxon>Eukaryota</taxon>
        <taxon>Viridiplantae</taxon>
        <taxon>Streptophyta</taxon>
        <taxon>Embryophyta</taxon>
        <taxon>Tracheophyta</taxon>
        <taxon>Spermatophyta</taxon>
        <taxon>Magnoliopsida</taxon>
        <taxon>eudicotyledons</taxon>
        <taxon>Gunneridae</taxon>
        <taxon>Pentapetalae</taxon>
        <taxon>rosids</taxon>
        <taxon>fabids</taxon>
        <taxon>Fabales</taxon>
        <taxon>Fabaceae</taxon>
        <taxon>Papilionoideae</taxon>
        <taxon>50 kb inversion clade</taxon>
        <taxon>dalbergioids sensu lato</taxon>
        <taxon>Dalbergieae</taxon>
        <taxon>Pterocarpus clade</taxon>
        <taxon>Arachis</taxon>
    </lineage>
</organism>
<dbReference type="STRING" id="3818.A0A445A4H9"/>
<dbReference type="Pfam" id="PF24917">
    <property type="entry name" value="BLTP3A_B"/>
    <property type="match status" value="1"/>
</dbReference>
<dbReference type="PANTHER" id="PTHR22774:SF11">
    <property type="entry name" value="CHOREIN N-TERMINAL DOMAIN-CONTAINING PROTEIN"/>
    <property type="match status" value="1"/>
</dbReference>
<accession>A0A445A4H9</accession>
<proteinExistence type="predicted"/>
<dbReference type="EMBL" id="SDMP01000013">
    <property type="protein sequence ID" value="RYR21262.1"/>
    <property type="molecule type" value="Genomic_DNA"/>
</dbReference>
<keyword evidence="1" id="KW-0175">Coiled coil</keyword>
<gene>
    <name evidence="3" type="ORF">Ahy_B03g066545</name>
</gene>
<evidence type="ECO:0000256" key="2">
    <source>
        <dbReference type="SAM" id="MobiDB-lite"/>
    </source>
</evidence>
<keyword evidence="4" id="KW-1185">Reference proteome</keyword>
<name>A0A445A4H9_ARAHY</name>